<dbReference type="Gramene" id="RZC66233">
    <property type="protein sequence ID" value="RZC66233"/>
    <property type="gene ID" value="C5167_009919"/>
</dbReference>
<protein>
    <submittedName>
        <fullName evidence="2">Uncharacterized protein</fullName>
    </submittedName>
</protein>
<evidence type="ECO:0000256" key="1">
    <source>
        <dbReference type="SAM" id="MobiDB-lite"/>
    </source>
</evidence>
<dbReference type="EMBL" id="CM010720">
    <property type="protein sequence ID" value="RZC66233.1"/>
    <property type="molecule type" value="Genomic_DNA"/>
</dbReference>
<dbReference type="Proteomes" id="UP000316621">
    <property type="component" value="Chromosome 6"/>
</dbReference>
<sequence length="158" mass="16989">MTVDLGDGADANNTLTTTNRIEPEVAGSASASIVLPNEDQLGGEGVLEMVSPNSANKWYTRRSKNSGIKGGRPNDVPICLLNLFNILESHTDGGDATISENLSEISEDVRNATCNPQEQDIEALEIDTGEDSNEESEYETDYDAVDVAKVKKRSLDGK</sequence>
<keyword evidence="3" id="KW-1185">Reference proteome</keyword>
<accession>A0A4Y7JYS3</accession>
<evidence type="ECO:0000313" key="3">
    <source>
        <dbReference type="Proteomes" id="UP000316621"/>
    </source>
</evidence>
<feature type="region of interest" description="Disordered" evidence="1">
    <location>
        <begin position="1"/>
        <end position="20"/>
    </location>
</feature>
<proteinExistence type="predicted"/>
<gene>
    <name evidence="2" type="ORF">C5167_009919</name>
</gene>
<organism evidence="2 3">
    <name type="scientific">Papaver somniferum</name>
    <name type="common">Opium poppy</name>
    <dbReference type="NCBI Taxonomy" id="3469"/>
    <lineage>
        <taxon>Eukaryota</taxon>
        <taxon>Viridiplantae</taxon>
        <taxon>Streptophyta</taxon>
        <taxon>Embryophyta</taxon>
        <taxon>Tracheophyta</taxon>
        <taxon>Spermatophyta</taxon>
        <taxon>Magnoliopsida</taxon>
        <taxon>Ranunculales</taxon>
        <taxon>Papaveraceae</taxon>
        <taxon>Papaveroideae</taxon>
        <taxon>Papaver</taxon>
    </lineage>
</organism>
<dbReference type="AlphaFoldDB" id="A0A4Y7JYS3"/>
<reference evidence="2 3" key="1">
    <citation type="journal article" date="2018" name="Science">
        <title>The opium poppy genome and morphinan production.</title>
        <authorList>
            <person name="Guo L."/>
            <person name="Winzer T."/>
            <person name="Yang X."/>
            <person name="Li Y."/>
            <person name="Ning Z."/>
            <person name="He Z."/>
            <person name="Teodor R."/>
            <person name="Lu Y."/>
            <person name="Bowser T.A."/>
            <person name="Graham I.A."/>
            <person name="Ye K."/>
        </authorList>
    </citation>
    <scope>NUCLEOTIDE SEQUENCE [LARGE SCALE GENOMIC DNA]</scope>
    <source>
        <strain evidence="3">cv. HN1</strain>
        <tissue evidence="2">Leaves</tissue>
    </source>
</reference>
<evidence type="ECO:0000313" key="2">
    <source>
        <dbReference type="EMBL" id="RZC66233.1"/>
    </source>
</evidence>
<feature type="compositionally biased region" description="Polar residues" evidence="1">
    <location>
        <begin position="11"/>
        <end position="20"/>
    </location>
</feature>
<name>A0A4Y7JYS3_PAPSO</name>